<organism evidence="1 2">
    <name type="scientific">Symbiodinium microadriaticum</name>
    <name type="common">Dinoflagellate</name>
    <name type="synonym">Zooxanthella microadriatica</name>
    <dbReference type="NCBI Taxonomy" id="2951"/>
    <lineage>
        <taxon>Eukaryota</taxon>
        <taxon>Sar</taxon>
        <taxon>Alveolata</taxon>
        <taxon>Dinophyceae</taxon>
        <taxon>Suessiales</taxon>
        <taxon>Symbiodiniaceae</taxon>
        <taxon>Symbiodinium</taxon>
    </lineage>
</organism>
<dbReference type="EMBL" id="LSRX01001280">
    <property type="protein sequence ID" value="OLP81432.1"/>
    <property type="molecule type" value="Genomic_DNA"/>
</dbReference>
<proteinExistence type="predicted"/>
<evidence type="ECO:0000313" key="1">
    <source>
        <dbReference type="EMBL" id="OLP81432.1"/>
    </source>
</evidence>
<evidence type="ECO:0000313" key="2">
    <source>
        <dbReference type="Proteomes" id="UP000186817"/>
    </source>
</evidence>
<keyword evidence="2" id="KW-1185">Reference proteome</keyword>
<protein>
    <submittedName>
        <fullName evidence="1">Uncharacterized protein</fullName>
    </submittedName>
</protein>
<dbReference type="Proteomes" id="UP000186817">
    <property type="component" value="Unassembled WGS sequence"/>
</dbReference>
<name>A0A1Q9CEU4_SYMMI</name>
<gene>
    <name evidence="1" type="ORF">AK812_SmicGene38026</name>
</gene>
<accession>A0A1Q9CEU4</accession>
<dbReference type="AlphaFoldDB" id="A0A1Q9CEU4"/>
<comment type="caution">
    <text evidence="1">The sequence shown here is derived from an EMBL/GenBank/DDBJ whole genome shotgun (WGS) entry which is preliminary data.</text>
</comment>
<reference evidence="1 2" key="1">
    <citation type="submission" date="2016-02" db="EMBL/GenBank/DDBJ databases">
        <title>Genome analysis of coral dinoflagellate symbionts highlights evolutionary adaptations to a symbiotic lifestyle.</title>
        <authorList>
            <person name="Aranda M."/>
            <person name="Li Y."/>
            <person name="Liew Y.J."/>
            <person name="Baumgarten S."/>
            <person name="Simakov O."/>
            <person name="Wilson M."/>
            <person name="Piel J."/>
            <person name="Ashoor H."/>
            <person name="Bougouffa S."/>
            <person name="Bajic V.B."/>
            <person name="Ryu T."/>
            <person name="Ravasi T."/>
            <person name="Bayer T."/>
            <person name="Micklem G."/>
            <person name="Kim H."/>
            <person name="Bhak J."/>
            <person name="Lajeunesse T.C."/>
            <person name="Voolstra C.R."/>
        </authorList>
    </citation>
    <scope>NUCLEOTIDE SEQUENCE [LARGE SCALE GENOMIC DNA]</scope>
    <source>
        <strain evidence="1 2">CCMP2467</strain>
    </source>
</reference>
<sequence length="105" mass="11464">MGDVLAKEQEGRLVARCGELIDECNPLASLKGVADLCVEMLLFGRLDLQLGRATPIVELWCTSCTLTLGEGRELFAEQEQVIRVQQAKVHRLQVAKAALAVEIAC</sequence>